<comment type="caution">
    <text evidence="1">The sequence shown here is derived from an EMBL/GenBank/DDBJ whole genome shotgun (WGS) entry which is preliminary data.</text>
</comment>
<proteinExistence type="predicted"/>
<protein>
    <submittedName>
        <fullName evidence="1">VanW family protein</fullName>
    </submittedName>
</protein>
<dbReference type="InterPro" id="IPR007391">
    <property type="entry name" value="Vancomycin_resist_VanW"/>
</dbReference>
<accession>A0ABW8TTK3</accession>
<gene>
    <name evidence="1" type="ORF">ACJDUH_13115</name>
</gene>
<dbReference type="PANTHER" id="PTHR35788:SF1">
    <property type="entry name" value="EXPORTED PROTEIN"/>
    <property type="match status" value="1"/>
</dbReference>
<reference evidence="1 2" key="1">
    <citation type="submission" date="2024-11" db="EMBL/GenBank/DDBJ databases">
        <authorList>
            <person name="Heng Y.C."/>
            <person name="Lim A.C.H."/>
            <person name="Lee J.K.Y."/>
            <person name="Kittelmann S."/>
        </authorList>
    </citation>
    <scope>NUCLEOTIDE SEQUENCE [LARGE SCALE GENOMIC DNA]</scope>
    <source>
        <strain evidence="1 2">WILCCON 0202</strain>
    </source>
</reference>
<dbReference type="PANTHER" id="PTHR35788">
    <property type="entry name" value="EXPORTED PROTEIN-RELATED"/>
    <property type="match status" value="1"/>
</dbReference>
<dbReference type="EMBL" id="JBJHZY010000002">
    <property type="protein sequence ID" value="MFL0269032.1"/>
    <property type="molecule type" value="Genomic_DNA"/>
</dbReference>
<organism evidence="1 2">
    <name type="scientific">Candidatus Clostridium radicumherbarum</name>
    <dbReference type="NCBI Taxonomy" id="3381662"/>
    <lineage>
        <taxon>Bacteria</taxon>
        <taxon>Bacillati</taxon>
        <taxon>Bacillota</taxon>
        <taxon>Clostridia</taxon>
        <taxon>Eubacteriales</taxon>
        <taxon>Clostridiaceae</taxon>
        <taxon>Clostridium</taxon>
    </lineage>
</organism>
<dbReference type="InterPro" id="IPR052913">
    <property type="entry name" value="Glycopeptide_resist_protein"/>
</dbReference>
<dbReference type="RefSeq" id="WP_406765651.1">
    <property type="nucleotide sequence ID" value="NZ_JBJHZY010000002.1"/>
</dbReference>
<keyword evidence="2" id="KW-1185">Reference proteome</keyword>
<dbReference type="Proteomes" id="UP001623661">
    <property type="component" value="Unassembled WGS sequence"/>
</dbReference>
<dbReference type="Pfam" id="PF04294">
    <property type="entry name" value="VanW"/>
    <property type="match status" value="1"/>
</dbReference>
<sequence length="274" mass="31984">MVYIEKKFIKRSKIRLLLGKVYYSAARYKQWYFSEKKYSSTVVEERYPCVIFEHRTPLIRKLKDVDMYLQYNKITNLRLAVEKLNGIVIKSGETFSYWNIVGKPTYKKGYLDGLVLCADGTFKAGVGGGLCQLSNLIYWMTLHTDLIVTERHRHSHDIFPDVNRTQPFGTGATCSYSSLDLQIHNNTDKQFQLVVYLTDESLVGQWRSSEISFHKYEVYEKEHSITSGVFGGYIRNNVIYRKCYDNIGFIKDEYLTENHAYMTYNPYLSENTCG</sequence>
<evidence type="ECO:0000313" key="2">
    <source>
        <dbReference type="Proteomes" id="UP001623661"/>
    </source>
</evidence>
<name>A0ABW8TTK3_9CLOT</name>
<evidence type="ECO:0000313" key="1">
    <source>
        <dbReference type="EMBL" id="MFL0269032.1"/>
    </source>
</evidence>